<sequence>MLWEFYEFTGRPNVRLNILASIIYHFSYNDNIKFDMHYYKIPKRKLMHKESEVHAHFNKNVTIEDLGFPHNLLEYYLYFYETLYPNKHLPHKIIKCNYDMRKLYEKIKAVEENEEKWIKLMEEADDIEFVKHNIEYKLGQDLTNKKLWILYIKYLKEYDVKPPDSPKFSLEMTLKV</sequence>
<dbReference type="WBParaSite" id="PDA_v2.g26921.t1">
    <property type="protein sequence ID" value="PDA_v2.g26921.t1"/>
    <property type="gene ID" value="PDA_v2.g26921"/>
</dbReference>
<dbReference type="Proteomes" id="UP000887578">
    <property type="component" value="Unplaced"/>
</dbReference>
<reference evidence="2" key="1">
    <citation type="submission" date="2022-11" db="UniProtKB">
        <authorList>
            <consortium name="WormBaseParasite"/>
        </authorList>
    </citation>
    <scope>IDENTIFICATION</scope>
</reference>
<name>A0A914Q699_9BILA</name>
<dbReference type="AlphaFoldDB" id="A0A914Q699"/>
<protein>
    <submittedName>
        <fullName evidence="2">Uncharacterized protein</fullName>
    </submittedName>
</protein>
<evidence type="ECO:0000313" key="2">
    <source>
        <dbReference type="WBParaSite" id="PDA_v2.g26921.t1"/>
    </source>
</evidence>
<keyword evidence="1" id="KW-1185">Reference proteome</keyword>
<evidence type="ECO:0000313" key="1">
    <source>
        <dbReference type="Proteomes" id="UP000887578"/>
    </source>
</evidence>
<accession>A0A914Q699</accession>
<organism evidence="1 2">
    <name type="scientific">Panagrolaimus davidi</name>
    <dbReference type="NCBI Taxonomy" id="227884"/>
    <lineage>
        <taxon>Eukaryota</taxon>
        <taxon>Metazoa</taxon>
        <taxon>Ecdysozoa</taxon>
        <taxon>Nematoda</taxon>
        <taxon>Chromadorea</taxon>
        <taxon>Rhabditida</taxon>
        <taxon>Tylenchina</taxon>
        <taxon>Panagrolaimomorpha</taxon>
        <taxon>Panagrolaimoidea</taxon>
        <taxon>Panagrolaimidae</taxon>
        <taxon>Panagrolaimus</taxon>
    </lineage>
</organism>
<proteinExistence type="predicted"/>